<accession>A0A6B0Z2H4</accession>
<dbReference type="EMBL" id="VXRG01000185">
    <property type="protein sequence ID" value="MXY96072.1"/>
    <property type="molecule type" value="Genomic_DNA"/>
</dbReference>
<evidence type="ECO:0000313" key="3">
    <source>
        <dbReference type="EMBL" id="MXY96072.1"/>
    </source>
</evidence>
<dbReference type="InterPro" id="IPR003646">
    <property type="entry name" value="SH3-like_bac-type"/>
</dbReference>
<evidence type="ECO:0000256" key="1">
    <source>
        <dbReference type="SAM" id="MobiDB-lite"/>
    </source>
</evidence>
<dbReference type="SMART" id="SM00287">
    <property type="entry name" value="SH3b"/>
    <property type="match status" value="1"/>
</dbReference>
<name>A0A6B0Z2H4_9CHLR</name>
<dbReference type="Pfam" id="PF08239">
    <property type="entry name" value="SH3_3"/>
    <property type="match status" value="1"/>
</dbReference>
<evidence type="ECO:0000259" key="2">
    <source>
        <dbReference type="PROSITE" id="PS51781"/>
    </source>
</evidence>
<dbReference type="Gene3D" id="2.30.30.40">
    <property type="entry name" value="SH3 Domains"/>
    <property type="match status" value="1"/>
</dbReference>
<dbReference type="PROSITE" id="PS51781">
    <property type="entry name" value="SH3B"/>
    <property type="match status" value="1"/>
</dbReference>
<dbReference type="AlphaFoldDB" id="A0A6B0Z2H4"/>
<dbReference type="PROSITE" id="PS51257">
    <property type="entry name" value="PROKAR_LIPOPROTEIN"/>
    <property type="match status" value="1"/>
</dbReference>
<reference evidence="3" key="1">
    <citation type="submission" date="2019-09" db="EMBL/GenBank/DDBJ databases">
        <title>Characterisation of the sponge microbiome using genome-centric metagenomics.</title>
        <authorList>
            <person name="Engelberts J.P."/>
            <person name="Robbins S.J."/>
            <person name="De Goeij J.M."/>
            <person name="Aranda M."/>
            <person name="Bell S.C."/>
            <person name="Webster N.S."/>
        </authorList>
    </citation>
    <scope>NUCLEOTIDE SEQUENCE</scope>
    <source>
        <strain evidence="3">SB0664_bin_27</strain>
    </source>
</reference>
<feature type="domain" description="SH3b" evidence="2">
    <location>
        <begin position="83"/>
        <end position="149"/>
    </location>
</feature>
<gene>
    <name evidence="3" type="ORF">F4Y42_21740</name>
</gene>
<proteinExistence type="predicted"/>
<comment type="caution">
    <text evidence="3">The sequence shown here is derived from an EMBL/GenBank/DDBJ whole genome shotgun (WGS) entry which is preliminary data.</text>
</comment>
<feature type="region of interest" description="Disordered" evidence="1">
    <location>
        <begin position="48"/>
        <end position="85"/>
    </location>
</feature>
<sequence>MNRGILSMRWLHLPTFLISVLLVAACGSRSASLESALPTNTPVPTFTATPAGVAPATGGGQVSSQTPSQPAATSVPPAATATPESPMVTIGNVLMNVRGGPGTNYNVIGTASPGQEFLITGKNPGLGDWWQIDYQGRNGWVYGQLVTASNVQTVQVALNIPAPPPPTATPVPPPTPVPQPTQPPAPRFPYSLIDRGSCPVNRQQTFFEGLVYDRNNNPKNGVCVHIAFGGPRNTKCTGCGKPTGNWGFSPFGGRANSGTFVEIFVVNCPGSGWDDPKTRTKDFSNLSPLSEKWSTTIGESVGCVNITFKEN</sequence>
<feature type="compositionally biased region" description="Low complexity" evidence="1">
    <location>
        <begin position="66"/>
        <end position="85"/>
    </location>
</feature>
<organism evidence="3">
    <name type="scientific">Caldilineaceae bacterium SB0664_bin_27</name>
    <dbReference type="NCBI Taxonomy" id="2605260"/>
    <lineage>
        <taxon>Bacteria</taxon>
        <taxon>Bacillati</taxon>
        <taxon>Chloroflexota</taxon>
        <taxon>Caldilineae</taxon>
        <taxon>Caldilineales</taxon>
        <taxon>Caldilineaceae</taxon>
    </lineage>
</organism>
<protein>
    <submittedName>
        <fullName evidence="3">SH3 domain-containing protein</fullName>
    </submittedName>
</protein>